<dbReference type="GO" id="GO:0043001">
    <property type="term" value="P:Golgi to plasma membrane protein transport"/>
    <property type="evidence" value="ECO:0007669"/>
    <property type="project" value="TreeGrafter"/>
</dbReference>
<gene>
    <name evidence="3" type="ORF">HYPSUDRAFT_126632</name>
</gene>
<name>A0A0D2N1G6_HYPSF</name>
<evidence type="ECO:0000256" key="2">
    <source>
        <dbReference type="SAM" id="MobiDB-lite"/>
    </source>
</evidence>
<reference evidence="4" key="1">
    <citation type="submission" date="2014-04" db="EMBL/GenBank/DDBJ databases">
        <title>Evolutionary Origins and Diversification of the Mycorrhizal Mutualists.</title>
        <authorList>
            <consortium name="DOE Joint Genome Institute"/>
            <consortium name="Mycorrhizal Genomics Consortium"/>
            <person name="Kohler A."/>
            <person name="Kuo A."/>
            <person name="Nagy L.G."/>
            <person name="Floudas D."/>
            <person name="Copeland A."/>
            <person name="Barry K.W."/>
            <person name="Cichocki N."/>
            <person name="Veneault-Fourrey C."/>
            <person name="LaButti K."/>
            <person name="Lindquist E.A."/>
            <person name="Lipzen A."/>
            <person name="Lundell T."/>
            <person name="Morin E."/>
            <person name="Murat C."/>
            <person name="Riley R."/>
            <person name="Ohm R."/>
            <person name="Sun H."/>
            <person name="Tunlid A."/>
            <person name="Henrissat B."/>
            <person name="Grigoriev I.V."/>
            <person name="Hibbett D.S."/>
            <person name="Martin F."/>
        </authorList>
    </citation>
    <scope>NUCLEOTIDE SEQUENCE [LARGE SCALE GENOMIC DNA]</scope>
    <source>
        <strain evidence="4">FD-334 SS-4</strain>
    </source>
</reference>
<evidence type="ECO:0000313" key="3">
    <source>
        <dbReference type="EMBL" id="KJA30183.1"/>
    </source>
</evidence>
<dbReference type="GO" id="GO:0005802">
    <property type="term" value="C:trans-Golgi network"/>
    <property type="evidence" value="ECO:0007669"/>
    <property type="project" value="TreeGrafter"/>
</dbReference>
<dbReference type="InterPro" id="IPR039156">
    <property type="entry name" value="PHAF1/BROMI"/>
</dbReference>
<dbReference type="PANTHER" id="PTHR13465:SF2">
    <property type="entry name" value="PHAGOSOME ASSEMBLY FACTOR 1"/>
    <property type="match status" value="1"/>
</dbReference>
<dbReference type="Proteomes" id="UP000054270">
    <property type="component" value="Unassembled WGS sequence"/>
</dbReference>
<dbReference type="AlphaFoldDB" id="A0A0D2N1G6"/>
<dbReference type="Pfam" id="PF03676">
    <property type="entry name" value="PHAF1"/>
    <property type="match status" value="1"/>
</dbReference>
<keyword evidence="4" id="KW-1185">Reference proteome</keyword>
<protein>
    <submittedName>
        <fullName evidence="3">Uncharacterized protein</fullName>
    </submittedName>
</protein>
<dbReference type="PANTHER" id="PTHR13465">
    <property type="entry name" value="UPF0183 PROTEIN"/>
    <property type="match status" value="1"/>
</dbReference>
<dbReference type="STRING" id="945553.A0A0D2N1G6"/>
<sequence>MYSALDIDLKPGRGFGIFEIGTSLWTLVDTLRRHPAAYPQIDVKYDPDASATTPIVLHIRPHLDLLFSGKHQRLHTICIRKLRDPNPPVRVQYKDSILSSPNEILRRVGVGKVFGPTYPGDELRYPGIWFSFDDDILGEGLNVAHAGDRTQEVKRIIISQIEPEGRIHDALDEVNECPIMVGDLARAVAKVHDGVTLYFYPTATSTPLHICIGETTAQDLTLDLGPPLRIHYKEDERMLIHAGVKANEPGEGNGTGYFYNYFQYGMDFLISETTHVVRKIVLHTNVPGSPLFQRYKRCNWEIEGKPEDDEDDTPPRKRFSDRFETISHFLSPHEPPPSMSLDRTADEENLNLPNPTTSLHGYDGIILEATDLSQVVSVTLL</sequence>
<evidence type="ECO:0000256" key="1">
    <source>
        <dbReference type="ARBA" id="ARBA00024339"/>
    </source>
</evidence>
<accession>A0A0D2N1G6</accession>
<comment type="similarity">
    <text evidence="1">Belongs to the PHAF1 family.</text>
</comment>
<proteinExistence type="inferred from homology"/>
<feature type="region of interest" description="Disordered" evidence="2">
    <location>
        <begin position="329"/>
        <end position="350"/>
    </location>
</feature>
<dbReference type="OrthoDB" id="411211at2759"/>
<evidence type="ECO:0000313" key="4">
    <source>
        <dbReference type="Proteomes" id="UP000054270"/>
    </source>
</evidence>
<organism evidence="3 4">
    <name type="scientific">Hypholoma sublateritium (strain FD-334 SS-4)</name>
    <dbReference type="NCBI Taxonomy" id="945553"/>
    <lineage>
        <taxon>Eukaryota</taxon>
        <taxon>Fungi</taxon>
        <taxon>Dikarya</taxon>
        <taxon>Basidiomycota</taxon>
        <taxon>Agaricomycotina</taxon>
        <taxon>Agaricomycetes</taxon>
        <taxon>Agaricomycetidae</taxon>
        <taxon>Agaricales</taxon>
        <taxon>Agaricineae</taxon>
        <taxon>Strophariaceae</taxon>
        <taxon>Hypholoma</taxon>
    </lineage>
</organism>
<dbReference type="EMBL" id="KN817518">
    <property type="protein sequence ID" value="KJA30183.1"/>
    <property type="molecule type" value="Genomic_DNA"/>
</dbReference>
<dbReference type="OMA" id="YRKNDQK"/>
<dbReference type="InterPro" id="IPR005373">
    <property type="entry name" value="PHAF1"/>
</dbReference>